<accession>M1AY30</accession>
<dbReference type="PANTHER" id="PTHR31805">
    <property type="entry name" value="RECEPTOR-LIKE KINASE, PUTATIVE (DUF1421)-RELATED"/>
    <property type="match status" value="1"/>
</dbReference>
<dbReference type="AlphaFoldDB" id="M1AY30"/>
<dbReference type="EnsemblPlants" id="PGSC0003DMT400032803">
    <property type="protein sequence ID" value="PGSC0003DMT400032803"/>
    <property type="gene ID" value="PGSC0003DMG400012598"/>
</dbReference>
<evidence type="ECO:0000313" key="1">
    <source>
        <dbReference type="EnsemblPlants" id="PGSC0003DMT400032803"/>
    </source>
</evidence>
<dbReference type="PANTHER" id="PTHR31805:SF14">
    <property type="entry name" value="RECEPTOR-LIKE KINASE, PUTATIVE (DUF1421)-RELATED"/>
    <property type="match status" value="1"/>
</dbReference>
<protein>
    <submittedName>
        <fullName evidence="1">DNA binding protein</fullName>
    </submittedName>
</protein>
<keyword evidence="2" id="KW-1185">Reference proteome</keyword>
<dbReference type="Proteomes" id="UP000011115">
    <property type="component" value="Unassembled WGS sequence"/>
</dbReference>
<name>M1AY30_SOLTU</name>
<organism evidence="1 2">
    <name type="scientific">Solanum tuberosum</name>
    <name type="common">Potato</name>
    <dbReference type="NCBI Taxonomy" id="4113"/>
    <lineage>
        <taxon>Eukaryota</taxon>
        <taxon>Viridiplantae</taxon>
        <taxon>Streptophyta</taxon>
        <taxon>Embryophyta</taxon>
        <taxon>Tracheophyta</taxon>
        <taxon>Spermatophyta</taxon>
        <taxon>Magnoliopsida</taxon>
        <taxon>eudicotyledons</taxon>
        <taxon>Gunneridae</taxon>
        <taxon>Pentapetalae</taxon>
        <taxon>asterids</taxon>
        <taxon>lamiids</taxon>
        <taxon>Solanales</taxon>
        <taxon>Solanaceae</taxon>
        <taxon>Solanoideae</taxon>
        <taxon>Solaneae</taxon>
        <taxon>Solanum</taxon>
    </lineage>
</organism>
<dbReference type="Gramene" id="PGSC0003DMT400032803">
    <property type="protein sequence ID" value="PGSC0003DMT400032803"/>
    <property type="gene ID" value="PGSC0003DMG400012598"/>
</dbReference>
<sequence>MQNYGSLDSIDPTKVIVEKDLGSVYSSLLSEIDHTVKKYADNLLHAVEGVSARLSQLETRNRQIDNSVDELKLSVGNSHGVTDGKLRQLENILREVPLDLRFINLSFN</sequence>
<evidence type="ECO:0000313" key="2">
    <source>
        <dbReference type="Proteomes" id="UP000011115"/>
    </source>
</evidence>
<reference evidence="1" key="2">
    <citation type="submission" date="2015-06" db="UniProtKB">
        <authorList>
            <consortium name="EnsemblPlants"/>
        </authorList>
    </citation>
    <scope>IDENTIFICATION</scope>
    <source>
        <strain evidence="1">DM1-3 516 R44</strain>
    </source>
</reference>
<reference evidence="2" key="1">
    <citation type="journal article" date="2011" name="Nature">
        <title>Genome sequence and analysis of the tuber crop potato.</title>
        <authorList>
            <consortium name="The Potato Genome Sequencing Consortium"/>
        </authorList>
    </citation>
    <scope>NUCLEOTIDE SEQUENCE [LARGE SCALE GENOMIC DNA]</scope>
    <source>
        <strain evidence="2">cv. DM1-3 516 R44</strain>
    </source>
</reference>
<gene>
    <name evidence="1" type="primary">LOC102600854</name>
</gene>
<dbReference type="ExpressionAtlas" id="M1AY30">
    <property type="expression patterns" value="baseline and differential"/>
</dbReference>
<dbReference type="HOGENOM" id="CLU_2201701_0_0_1"/>
<proteinExistence type="predicted"/>